<proteinExistence type="predicted"/>
<organism evidence="2 3">
    <name type="scientific">Solanum tuberosum</name>
    <name type="common">Potato</name>
    <dbReference type="NCBI Taxonomy" id="4113"/>
    <lineage>
        <taxon>Eukaryota</taxon>
        <taxon>Viridiplantae</taxon>
        <taxon>Streptophyta</taxon>
        <taxon>Embryophyta</taxon>
        <taxon>Tracheophyta</taxon>
        <taxon>Spermatophyta</taxon>
        <taxon>Magnoliopsida</taxon>
        <taxon>eudicotyledons</taxon>
        <taxon>Gunneridae</taxon>
        <taxon>Pentapetalae</taxon>
        <taxon>asterids</taxon>
        <taxon>lamiids</taxon>
        <taxon>Solanales</taxon>
        <taxon>Solanaceae</taxon>
        <taxon>Solanoideae</taxon>
        <taxon>Solaneae</taxon>
        <taxon>Solanum</taxon>
    </lineage>
</organism>
<gene>
    <name evidence="2" type="ORF">KY290_030005</name>
</gene>
<evidence type="ECO:0000313" key="3">
    <source>
        <dbReference type="Proteomes" id="UP000826656"/>
    </source>
</evidence>
<accession>A0ABQ7UPD5</accession>
<keyword evidence="1" id="KW-0175">Coiled coil</keyword>
<evidence type="ECO:0000256" key="1">
    <source>
        <dbReference type="SAM" id="Coils"/>
    </source>
</evidence>
<comment type="caution">
    <text evidence="2">The sequence shown here is derived from an EMBL/GenBank/DDBJ whole genome shotgun (WGS) entry which is preliminary data.</text>
</comment>
<protein>
    <submittedName>
        <fullName evidence="2">Uncharacterized protein</fullName>
    </submittedName>
</protein>
<dbReference type="EMBL" id="JAIVGD010000019">
    <property type="protein sequence ID" value="KAH0750773.1"/>
    <property type="molecule type" value="Genomic_DNA"/>
</dbReference>
<name>A0ABQ7UPD5_SOLTU</name>
<sequence>MAASKRTCASASTSPTIPAIVLCVDDLVSCGVRRGKHITSQSSSSKSKTSTIAKKSSFPKLSPKLASKVQSSKKFKKKQILGIPSEGWGHYVKLEWPPLPNQSSTLSISQKFSSQPNMTHHRCVGKNEMSPMYQLYFDVVHNIILHRKQRRTVLNQDKNGHALPCGFWMASIFEAFDMPVQVWDSQTVKDVVGRVNRMALHVSMRRLDTPLQRLQHQLAEKENELVTMMTTHQIEKETWEARVVALQHELA</sequence>
<evidence type="ECO:0000313" key="2">
    <source>
        <dbReference type="EMBL" id="KAH0750773.1"/>
    </source>
</evidence>
<reference evidence="2 3" key="1">
    <citation type="journal article" date="2021" name="bioRxiv">
        <title>Chromosome-scale and haplotype-resolved genome assembly of a tetraploid potato cultivar.</title>
        <authorList>
            <person name="Sun H."/>
            <person name="Jiao W.-B."/>
            <person name="Krause K."/>
            <person name="Campoy J.A."/>
            <person name="Goel M."/>
            <person name="Folz-Donahue K."/>
            <person name="Kukat C."/>
            <person name="Huettel B."/>
            <person name="Schneeberger K."/>
        </authorList>
    </citation>
    <scope>NUCLEOTIDE SEQUENCE [LARGE SCALE GENOMIC DNA]</scope>
    <source>
        <strain evidence="2">SolTubOtavaFocal</strain>
        <tissue evidence="2">Leaves</tissue>
    </source>
</reference>
<dbReference type="Proteomes" id="UP000826656">
    <property type="component" value="Unassembled WGS sequence"/>
</dbReference>
<feature type="coiled-coil region" evidence="1">
    <location>
        <begin position="204"/>
        <end position="231"/>
    </location>
</feature>
<keyword evidence="3" id="KW-1185">Reference proteome</keyword>